<name>A0A840QFE6_9PSEU</name>
<accession>A0A840QFE6</accession>
<dbReference type="EMBL" id="JACHIW010000001">
    <property type="protein sequence ID" value="MBB5157438.1"/>
    <property type="molecule type" value="Genomic_DNA"/>
</dbReference>
<organism evidence="2 3">
    <name type="scientific">Saccharopolyspora phatthalungensis</name>
    <dbReference type="NCBI Taxonomy" id="664693"/>
    <lineage>
        <taxon>Bacteria</taxon>
        <taxon>Bacillati</taxon>
        <taxon>Actinomycetota</taxon>
        <taxon>Actinomycetes</taxon>
        <taxon>Pseudonocardiales</taxon>
        <taxon>Pseudonocardiaceae</taxon>
        <taxon>Saccharopolyspora</taxon>
    </lineage>
</organism>
<dbReference type="AlphaFoldDB" id="A0A840QFE6"/>
<proteinExistence type="predicted"/>
<protein>
    <submittedName>
        <fullName evidence="2">Uncharacterized protein</fullName>
    </submittedName>
</protein>
<feature type="region of interest" description="Disordered" evidence="1">
    <location>
        <begin position="1"/>
        <end position="35"/>
    </location>
</feature>
<feature type="compositionally biased region" description="Basic and acidic residues" evidence="1">
    <location>
        <begin position="1"/>
        <end position="10"/>
    </location>
</feature>
<evidence type="ECO:0000313" key="2">
    <source>
        <dbReference type="EMBL" id="MBB5157438.1"/>
    </source>
</evidence>
<comment type="caution">
    <text evidence="2">The sequence shown here is derived from an EMBL/GenBank/DDBJ whole genome shotgun (WGS) entry which is preliminary data.</text>
</comment>
<keyword evidence="3" id="KW-1185">Reference proteome</keyword>
<evidence type="ECO:0000256" key="1">
    <source>
        <dbReference type="SAM" id="MobiDB-lite"/>
    </source>
</evidence>
<sequence length="35" mass="3778">MRNASEKLVDEGYAVKTQDQPKKFGIKPPTDGSAA</sequence>
<reference evidence="2 3" key="1">
    <citation type="submission" date="2020-08" db="EMBL/GenBank/DDBJ databases">
        <title>Sequencing the genomes of 1000 actinobacteria strains.</title>
        <authorList>
            <person name="Klenk H.-P."/>
        </authorList>
    </citation>
    <scope>NUCLEOTIDE SEQUENCE [LARGE SCALE GENOMIC DNA]</scope>
    <source>
        <strain evidence="2 3">DSM 45584</strain>
    </source>
</reference>
<evidence type="ECO:0000313" key="3">
    <source>
        <dbReference type="Proteomes" id="UP000584374"/>
    </source>
</evidence>
<dbReference type="Proteomes" id="UP000584374">
    <property type="component" value="Unassembled WGS sequence"/>
</dbReference>
<gene>
    <name evidence="2" type="ORF">BJ970_004972</name>
</gene>